<organism evidence="2 3">
    <name type="scientific">Paenibacillus macerans</name>
    <name type="common">Bacillus macerans</name>
    <dbReference type="NCBI Taxonomy" id="44252"/>
    <lineage>
        <taxon>Bacteria</taxon>
        <taxon>Bacillati</taxon>
        <taxon>Bacillota</taxon>
        <taxon>Bacilli</taxon>
        <taxon>Bacillales</taxon>
        <taxon>Paenibacillaceae</taxon>
        <taxon>Paenibacillus</taxon>
    </lineage>
</organism>
<gene>
    <name evidence="2" type="ORF">DJ90_1898</name>
</gene>
<name>A0A090ZP14_PAEMA</name>
<dbReference type="PROSITE" id="PS51257">
    <property type="entry name" value="PROKAR_LIPOPROTEIN"/>
    <property type="match status" value="1"/>
</dbReference>
<reference evidence="2 3" key="1">
    <citation type="submission" date="2014-04" db="EMBL/GenBank/DDBJ databases">
        <authorList>
            <person name="Bishop-Lilly K.A."/>
            <person name="Broomall S.M."/>
            <person name="Chain P.S."/>
            <person name="Chertkov O."/>
            <person name="Coyne S.R."/>
            <person name="Daligault H.E."/>
            <person name="Davenport K.W."/>
            <person name="Erkkila T."/>
            <person name="Frey K.G."/>
            <person name="Gibbons H.S."/>
            <person name="Gu W."/>
            <person name="Jaissle J."/>
            <person name="Johnson S.L."/>
            <person name="Koroleva G.I."/>
            <person name="Ladner J.T."/>
            <person name="Lo C.-C."/>
            <person name="Minogue T.D."/>
            <person name="Munk C."/>
            <person name="Palacios G.F."/>
            <person name="Redden C.L."/>
            <person name="Rosenzweig C.N."/>
            <person name="Scholz M.B."/>
            <person name="Teshima H."/>
            <person name="Xu Y."/>
        </authorList>
    </citation>
    <scope>NUCLEOTIDE SEQUENCE [LARGE SCALE GENOMIC DNA]</scope>
    <source>
        <strain evidence="2 3">8244</strain>
    </source>
</reference>
<dbReference type="Gene3D" id="3.40.190.10">
    <property type="entry name" value="Periplasmic binding protein-like II"/>
    <property type="match status" value="1"/>
</dbReference>
<dbReference type="HOGENOM" id="CLU_031285_10_5_9"/>
<feature type="signal peptide" evidence="1">
    <location>
        <begin position="1"/>
        <end position="26"/>
    </location>
</feature>
<dbReference type="InterPro" id="IPR050490">
    <property type="entry name" value="Bact_solute-bd_prot1"/>
</dbReference>
<dbReference type="OrthoDB" id="2643984at2"/>
<keyword evidence="1" id="KW-0732">Signal</keyword>
<dbReference type="RefSeq" id="WP_036624076.1">
    <property type="nucleotide sequence ID" value="NZ_JAKOBR010000031.1"/>
</dbReference>
<dbReference type="PANTHER" id="PTHR43649">
    <property type="entry name" value="ARABINOSE-BINDING PROTEIN-RELATED"/>
    <property type="match status" value="1"/>
</dbReference>
<comment type="caution">
    <text evidence="2">The sequence shown here is derived from an EMBL/GenBank/DDBJ whole genome shotgun (WGS) entry which is preliminary data.</text>
</comment>
<dbReference type="CDD" id="cd13585">
    <property type="entry name" value="PBP2_TMBP_like"/>
    <property type="match status" value="1"/>
</dbReference>
<evidence type="ECO:0000313" key="3">
    <source>
        <dbReference type="Proteomes" id="UP000029278"/>
    </source>
</evidence>
<dbReference type="Proteomes" id="UP000029278">
    <property type="component" value="Unassembled WGS sequence"/>
</dbReference>
<dbReference type="InterPro" id="IPR006059">
    <property type="entry name" value="SBP"/>
</dbReference>
<proteinExistence type="predicted"/>
<dbReference type="PANTHER" id="PTHR43649:SF12">
    <property type="entry name" value="DIACETYLCHITOBIOSE BINDING PROTEIN DASA"/>
    <property type="match status" value="1"/>
</dbReference>
<dbReference type="Pfam" id="PF01547">
    <property type="entry name" value="SBP_bac_1"/>
    <property type="match status" value="1"/>
</dbReference>
<evidence type="ECO:0000313" key="2">
    <source>
        <dbReference type="EMBL" id="KFN12367.1"/>
    </source>
</evidence>
<dbReference type="EMBL" id="JMQA01000001">
    <property type="protein sequence ID" value="KFN12367.1"/>
    <property type="molecule type" value="Genomic_DNA"/>
</dbReference>
<dbReference type="STRING" id="44252.DJ90_1898"/>
<dbReference type="PATRIC" id="fig|44252.3.peg.94"/>
<protein>
    <submittedName>
        <fullName evidence="2">Bacterial extracellular solute-binding family protein</fullName>
    </submittedName>
</protein>
<sequence length="450" mass="50199">MLKRKWTRFIAASAILALVVSGCASGSGESQKQGAGSNGGAPENGTVTIKLHTWYPKKTDNWDVAIAEFEKKYPNIKVEFVSAEDNNSNEYYKKLDLAAASGEDLDVMMFGNMNYLSQRMELGMLEPIDGYLEKEGVVLADEYTVDTGIAGKTYGLPGKSVLPMVFINENHLKEAGLELPKDWTWEEYMQYAKAMTKTDGGKTRYGTYFHSWATQAYFIQNMNQAVGANLTTEDGTKANVDTPNVRKSLELRLQGEKEGIVTPYAEVVSQKLNYRPQYFNQETSMITMGSFLVPEAGGTEQVPATFKTVFAPLPKVNKEDSISGNVSGDVLGIYSKSKHKEEAYTFIRWYTTEGITLQGKYFPSWKKANMNEVIDRIIAGTKTPEMIDKDSLLYVLENTKQSTAAVAVPFHAELEKVFVEEFDAMMLSAQDLDTTVKNAQERIQKIIDSK</sequence>
<keyword evidence="3" id="KW-1185">Reference proteome</keyword>
<dbReference type="AlphaFoldDB" id="A0A090ZP14"/>
<dbReference type="SUPFAM" id="SSF53850">
    <property type="entry name" value="Periplasmic binding protein-like II"/>
    <property type="match status" value="1"/>
</dbReference>
<dbReference type="GeneID" id="77008143"/>
<accession>A0A090ZP14</accession>
<evidence type="ECO:0000256" key="1">
    <source>
        <dbReference type="SAM" id="SignalP"/>
    </source>
</evidence>
<feature type="chain" id="PRO_5001867860" evidence="1">
    <location>
        <begin position="27"/>
        <end position="450"/>
    </location>
</feature>